<dbReference type="RefSeq" id="WP_182015228.1">
    <property type="nucleotide sequence ID" value="NZ_CP055904.1"/>
</dbReference>
<dbReference type="InterPro" id="IPR000259">
    <property type="entry name" value="Adhesion_dom_fimbrial"/>
</dbReference>
<dbReference type="GO" id="GO:0009289">
    <property type="term" value="C:pilus"/>
    <property type="evidence" value="ECO:0007669"/>
    <property type="project" value="UniProtKB-SubCell"/>
</dbReference>
<dbReference type="Gene3D" id="2.60.40.1090">
    <property type="entry name" value="Fimbrial-type adhesion domain"/>
    <property type="match status" value="1"/>
</dbReference>
<keyword evidence="4" id="KW-0281">Fimbrium</keyword>
<dbReference type="EMBL" id="CP055904">
    <property type="protein sequence ID" value="QMR39605.1"/>
    <property type="molecule type" value="Genomic_DNA"/>
</dbReference>
<evidence type="ECO:0000313" key="7">
    <source>
        <dbReference type="Proteomes" id="UP000514462"/>
    </source>
</evidence>
<evidence type="ECO:0000259" key="5">
    <source>
        <dbReference type="Pfam" id="PF00419"/>
    </source>
</evidence>
<gene>
    <name evidence="6" type="ORF">HV331_08910</name>
</gene>
<dbReference type="AlphaFoldDB" id="A0AAP9U500"/>
<evidence type="ECO:0000313" key="6">
    <source>
        <dbReference type="EMBL" id="QMR39605.1"/>
    </source>
</evidence>
<feature type="domain" description="Fimbrial-type adhesion" evidence="5">
    <location>
        <begin position="197"/>
        <end position="362"/>
    </location>
</feature>
<evidence type="ECO:0000256" key="3">
    <source>
        <dbReference type="ARBA" id="ARBA00022729"/>
    </source>
</evidence>
<evidence type="ECO:0000256" key="4">
    <source>
        <dbReference type="ARBA" id="ARBA00023263"/>
    </source>
</evidence>
<proteinExistence type="inferred from homology"/>
<dbReference type="SUPFAM" id="SSF49401">
    <property type="entry name" value="Bacterial adhesins"/>
    <property type="match status" value="1"/>
</dbReference>
<dbReference type="PANTHER" id="PTHR33420:SF12">
    <property type="entry name" value="FIMBRIN-LIKE PROTEIN FIMI-RELATED"/>
    <property type="match status" value="1"/>
</dbReference>
<keyword evidence="3" id="KW-0732">Signal</keyword>
<dbReference type="InterPro" id="IPR050263">
    <property type="entry name" value="Bact_Fimbrial_Adh_Pro"/>
</dbReference>
<dbReference type="GO" id="GO:0043709">
    <property type="term" value="P:cell adhesion involved in single-species biofilm formation"/>
    <property type="evidence" value="ECO:0007669"/>
    <property type="project" value="TreeGrafter"/>
</dbReference>
<dbReference type="Proteomes" id="UP000514462">
    <property type="component" value="Chromosome"/>
</dbReference>
<sequence length="363" mass="37827">MNKFIWLALFLFTEFSWGCGGANYGDISMTNLPEKILVSAGNYSAGTVLYDSGKITHSSTALTNCEGDIYALFQWASNNAGSLLGDNIYTTSLQGVGLRVKVWLNITGEYDGDSGDFSSDYQTHFIGDANYYLGKPSGLLDYYASTSYSPAYQLQLVATGGPIATNSKLSLTDPIATVSAKDSTGTIVISQLHISGTTTIQLTPMGCVTNSSGLNFEMGTVSASAFNSATKVGSARQSVTLSCEPGTNVSMRVTAAQAGGDNPNNTVMALTADSNVATGVGVQLNLNGEALPLNTDISLYSSSRTTVTNSDADAGYTVFTNPDSPGGANPLQTLSFSANYYKTGAEVTAGPANASGVITFTYN</sequence>
<evidence type="ECO:0000256" key="2">
    <source>
        <dbReference type="ARBA" id="ARBA00006671"/>
    </source>
</evidence>
<dbReference type="Gene3D" id="2.60.40.3310">
    <property type="match status" value="1"/>
</dbReference>
<protein>
    <submittedName>
        <fullName evidence="6">Type 1 fimbrial protein</fullName>
    </submittedName>
</protein>
<dbReference type="InterPro" id="IPR036937">
    <property type="entry name" value="Adhesion_dom_fimbrial_sf"/>
</dbReference>
<dbReference type="NCBIfam" id="NF011820">
    <property type="entry name" value="PRK15292.1"/>
    <property type="match status" value="1"/>
</dbReference>
<comment type="subcellular location">
    <subcellularLocation>
        <location evidence="1">Fimbrium</location>
    </subcellularLocation>
</comment>
<comment type="similarity">
    <text evidence="2">Belongs to the fimbrial protein family.</text>
</comment>
<dbReference type="Pfam" id="PF00419">
    <property type="entry name" value="Fimbrial"/>
    <property type="match status" value="1"/>
</dbReference>
<dbReference type="PANTHER" id="PTHR33420">
    <property type="entry name" value="FIMBRIAL SUBUNIT ELFA-RELATED"/>
    <property type="match status" value="1"/>
</dbReference>
<organism evidence="6 7">
    <name type="scientific">Klebsiella aerogenes</name>
    <name type="common">Enterobacter aerogenes</name>
    <dbReference type="NCBI Taxonomy" id="548"/>
    <lineage>
        <taxon>Bacteria</taxon>
        <taxon>Pseudomonadati</taxon>
        <taxon>Pseudomonadota</taxon>
        <taxon>Gammaproteobacteria</taxon>
        <taxon>Enterobacterales</taxon>
        <taxon>Enterobacteriaceae</taxon>
        <taxon>Klebsiella/Raoultella group</taxon>
        <taxon>Klebsiella</taxon>
    </lineage>
</organism>
<reference evidence="7" key="1">
    <citation type="submission" date="2020-06" db="EMBL/GenBank/DDBJ databases">
        <title>REHAB project genomes.</title>
        <authorList>
            <person name="Shaw L.P."/>
        </authorList>
    </citation>
    <scope>NUCLEOTIDE SEQUENCE [LARGE SCALE GENOMIC DNA]</scope>
    <source>
        <strain evidence="7">RHBSTW-00938</strain>
    </source>
</reference>
<accession>A0AAP9U500</accession>
<name>A0AAP9U500_KLEAE</name>
<dbReference type="InterPro" id="IPR008966">
    <property type="entry name" value="Adhesion_dom_sf"/>
</dbReference>
<evidence type="ECO:0000256" key="1">
    <source>
        <dbReference type="ARBA" id="ARBA00004561"/>
    </source>
</evidence>